<organism evidence="7 8">
    <name type="scientific">Pseudarthrobacter oxydans</name>
    <name type="common">Arthrobacter oxydans</name>
    <dbReference type="NCBI Taxonomy" id="1671"/>
    <lineage>
        <taxon>Bacteria</taxon>
        <taxon>Bacillati</taxon>
        <taxon>Actinomycetota</taxon>
        <taxon>Actinomycetes</taxon>
        <taxon>Micrococcales</taxon>
        <taxon>Micrococcaceae</taxon>
        <taxon>Pseudarthrobacter</taxon>
    </lineage>
</organism>
<keyword evidence="1" id="KW-0229">DNA integration</keyword>
<dbReference type="Gene3D" id="1.10.443.10">
    <property type="entry name" value="Intergrase catalytic core"/>
    <property type="match status" value="1"/>
</dbReference>
<dbReference type="InterPro" id="IPR013762">
    <property type="entry name" value="Integrase-like_cat_sf"/>
</dbReference>
<dbReference type="InterPro" id="IPR050090">
    <property type="entry name" value="Tyrosine_recombinase_XerCD"/>
</dbReference>
<evidence type="ECO:0000256" key="2">
    <source>
        <dbReference type="ARBA" id="ARBA00023125"/>
    </source>
</evidence>
<evidence type="ECO:0000259" key="6">
    <source>
        <dbReference type="PROSITE" id="PS51900"/>
    </source>
</evidence>
<dbReference type="Proteomes" id="UP001262032">
    <property type="component" value="Unassembled WGS sequence"/>
</dbReference>
<evidence type="ECO:0000259" key="5">
    <source>
        <dbReference type="PROSITE" id="PS51898"/>
    </source>
</evidence>
<dbReference type="GO" id="GO:0015074">
    <property type="term" value="P:DNA integration"/>
    <property type="evidence" value="ECO:0007669"/>
    <property type="project" value="UniProtKB-KW"/>
</dbReference>
<dbReference type="Gene3D" id="1.10.150.130">
    <property type="match status" value="1"/>
</dbReference>
<feature type="domain" description="Tyr recombinase" evidence="5">
    <location>
        <begin position="161"/>
        <end position="353"/>
    </location>
</feature>
<dbReference type="PANTHER" id="PTHR30349">
    <property type="entry name" value="PHAGE INTEGRASE-RELATED"/>
    <property type="match status" value="1"/>
</dbReference>
<dbReference type="Pfam" id="PF02899">
    <property type="entry name" value="Phage_int_SAM_1"/>
    <property type="match status" value="1"/>
</dbReference>
<dbReference type="CDD" id="cd00397">
    <property type="entry name" value="DNA_BRE_C"/>
    <property type="match status" value="1"/>
</dbReference>
<keyword evidence="2 4" id="KW-0238">DNA-binding</keyword>
<proteinExistence type="predicted"/>
<dbReference type="PANTHER" id="PTHR30349:SF81">
    <property type="entry name" value="TYROSINE RECOMBINASE XERC"/>
    <property type="match status" value="1"/>
</dbReference>
<dbReference type="Pfam" id="PF00589">
    <property type="entry name" value="Phage_integrase"/>
    <property type="match status" value="1"/>
</dbReference>
<evidence type="ECO:0000256" key="3">
    <source>
        <dbReference type="ARBA" id="ARBA00023172"/>
    </source>
</evidence>
<dbReference type="PROSITE" id="PS51900">
    <property type="entry name" value="CB"/>
    <property type="match status" value="1"/>
</dbReference>
<evidence type="ECO:0000256" key="4">
    <source>
        <dbReference type="PROSITE-ProRule" id="PRU01248"/>
    </source>
</evidence>
<sequence>MMLLDPDGSAVVPVCRFLQHILDSGGSPNTASAYGFDLKNLFEFFEEAGTGWDDFRPAVALDFLGWLRKRPSRRPAQRLGLAITGTEGRLLSVATVARVLAAVSSFYEWAIIAELFDAENPMRRQLDRSLAMVSERHRPFTGGASRQQPVRRQIRVKLPLRLPRPLALPEVEALLNSMTCLRDLAMVLLMLDGGLRPGEVLSLHLEDVSYGHRRVTIRKRDDHPRGARGKSRQERVVDVLEPRTLDAVNRYVMRERPSQSESPFLFLVGGRGVRSCDPLSYDALVRMFSRRLNELGLRAPEKTPHALRHTHATLMWEAGMRELALQQRLGHASPESTRIYTRVSDSQVRDEYRAALAALQ</sequence>
<gene>
    <name evidence="7" type="ORF">J2X12_004304</name>
</gene>
<comment type="caution">
    <text evidence="7">The sequence shown here is derived from an EMBL/GenBank/DDBJ whole genome shotgun (WGS) entry which is preliminary data.</text>
</comment>
<dbReference type="InterPro" id="IPR002104">
    <property type="entry name" value="Integrase_catalytic"/>
</dbReference>
<feature type="domain" description="Core-binding (CB)" evidence="6">
    <location>
        <begin position="12"/>
        <end position="111"/>
    </location>
</feature>
<evidence type="ECO:0000313" key="7">
    <source>
        <dbReference type="EMBL" id="MDR7166250.1"/>
    </source>
</evidence>
<evidence type="ECO:0000256" key="1">
    <source>
        <dbReference type="ARBA" id="ARBA00022908"/>
    </source>
</evidence>
<accession>A0AAW8NHN3</accession>
<dbReference type="InterPro" id="IPR011010">
    <property type="entry name" value="DNA_brk_join_enz"/>
</dbReference>
<dbReference type="SUPFAM" id="SSF56349">
    <property type="entry name" value="DNA breaking-rejoining enzymes"/>
    <property type="match status" value="1"/>
</dbReference>
<dbReference type="InterPro" id="IPR044068">
    <property type="entry name" value="CB"/>
</dbReference>
<keyword evidence="3" id="KW-0233">DNA recombination</keyword>
<dbReference type="PROSITE" id="PS51898">
    <property type="entry name" value="TYR_RECOMBINASE"/>
    <property type="match status" value="1"/>
</dbReference>
<dbReference type="InterPro" id="IPR010998">
    <property type="entry name" value="Integrase_recombinase_N"/>
</dbReference>
<reference evidence="7" key="1">
    <citation type="submission" date="2023-07" db="EMBL/GenBank/DDBJ databases">
        <title>Sorghum-associated microbial communities from plants grown in Nebraska, USA.</title>
        <authorList>
            <person name="Schachtman D."/>
        </authorList>
    </citation>
    <scope>NUCLEOTIDE SEQUENCE</scope>
    <source>
        <strain evidence="7">BE261</strain>
    </source>
</reference>
<dbReference type="EMBL" id="JAVDWN010000035">
    <property type="protein sequence ID" value="MDR7166250.1"/>
    <property type="molecule type" value="Genomic_DNA"/>
</dbReference>
<dbReference type="InterPro" id="IPR004107">
    <property type="entry name" value="Integrase_SAM-like_N"/>
</dbReference>
<dbReference type="GO" id="GO:0006310">
    <property type="term" value="P:DNA recombination"/>
    <property type="evidence" value="ECO:0007669"/>
    <property type="project" value="UniProtKB-KW"/>
</dbReference>
<dbReference type="GO" id="GO:0003677">
    <property type="term" value="F:DNA binding"/>
    <property type="evidence" value="ECO:0007669"/>
    <property type="project" value="UniProtKB-UniRule"/>
</dbReference>
<protein>
    <submittedName>
        <fullName evidence="7">Integrase</fullName>
    </submittedName>
</protein>
<dbReference type="AlphaFoldDB" id="A0AAW8NHN3"/>
<evidence type="ECO:0000313" key="8">
    <source>
        <dbReference type="Proteomes" id="UP001262032"/>
    </source>
</evidence>
<name>A0AAW8NHN3_PSEOX</name>